<name>A0ABQ8J702_DERPT</name>
<dbReference type="SMART" id="SM00128">
    <property type="entry name" value="IPPc"/>
    <property type="match status" value="1"/>
</dbReference>
<keyword evidence="3" id="KW-0378">Hydrolase</keyword>
<dbReference type="Gene3D" id="3.60.10.10">
    <property type="entry name" value="Endonuclease/exonuclease/phosphatase"/>
    <property type="match status" value="1"/>
</dbReference>
<dbReference type="GO" id="GO:0004519">
    <property type="term" value="F:endonuclease activity"/>
    <property type="evidence" value="ECO:0007669"/>
    <property type="project" value="UniProtKB-KW"/>
</dbReference>
<feature type="domain" description="Inositol polyphosphate-related phosphatase" evidence="2">
    <location>
        <begin position="30"/>
        <end position="353"/>
    </location>
</feature>
<keyword evidence="3" id="KW-0255">Endonuclease</keyword>
<dbReference type="EMBL" id="NJHN03000065">
    <property type="protein sequence ID" value="KAH9418185.1"/>
    <property type="molecule type" value="Genomic_DNA"/>
</dbReference>
<dbReference type="Gene3D" id="2.60.40.2840">
    <property type="match status" value="1"/>
</dbReference>
<reference evidence="3 4" key="1">
    <citation type="journal article" date="2018" name="J. Allergy Clin. Immunol.">
        <title>High-quality assembly of Dermatophagoides pteronyssinus genome and transcriptome reveals a wide range of novel allergens.</title>
        <authorList>
            <person name="Liu X.Y."/>
            <person name="Yang K.Y."/>
            <person name="Wang M.Q."/>
            <person name="Kwok J.S."/>
            <person name="Zeng X."/>
            <person name="Yang Z."/>
            <person name="Xiao X.J."/>
            <person name="Lau C.P."/>
            <person name="Li Y."/>
            <person name="Huang Z.M."/>
            <person name="Ba J.G."/>
            <person name="Yim A.K."/>
            <person name="Ouyang C.Y."/>
            <person name="Ngai S.M."/>
            <person name="Chan T.F."/>
            <person name="Leung E.L."/>
            <person name="Liu L."/>
            <person name="Liu Z.G."/>
            <person name="Tsui S.K."/>
        </authorList>
    </citation>
    <scope>NUCLEOTIDE SEQUENCE [LARGE SCALE GENOMIC DNA]</scope>
    <source>
        <strain evidence="3">Derp</strain>
    </source>
</reference>
<dbReference type="InterPro" id="IPR036691">
    <property type="entry name" value="Endo/exonu/phosph_ase_sf"/>
</dbReference>
<protein>
    <submittedName>
        <fullName evidence="3">Endonuclease/Exonuclease/phosphatase</fullName>
    </submittedName>
</protein>
<feature type="compositionally biased region" description="Low complexity" evidence="1">
    <location>
        <begin position="570"/>
        <end position="583"/>
    </location>
</feature>
<evidence type="ECO:0000313" key="3">
    <source>
        <dbReference type="EMBL" id="KAH9418185.1"/>
    </source>
</evidence>
<reference evidence="3 4" key="2">
    <citation type="journal article" date="2022" name="Mol. Biol. Evol.">
        <title>Comparative Genomics Reveals Insights into the Divergent Evolution of Astigmatic Mites and Household Pest Adaptations.</title>
        <authorList>
            <person name="Xiong Q."/>
            <person name="Wan A.T."/>
            <person name="Liu X."/>
            <person name="Fung C.S."/>
            <person name="Xiao X."/>
            <person name="Malainual N."/>
            <person name="Hou J."/>
            <person name="Wang L."/>
            <person name="Wang M."/>
            <person name="Yang K.Y."/>
            <person name="Cui Y."/>
            <person name="Leung E.L."/>
            <person name="Nong W."/>
            <person name="Shin S.K."/>
            <person name="Au S.W."/>
            <person name="Jeong K.Y."/>
            <person name="Chew F.T."/>
            <person name="Hui J.H."/>
            <person name="Leung T.F."/>
            <person name="Tungtrongchitr A."/>
            <person name="Zhong N."/>
            <person name="Liu Z."/>
            <person name="Tsui S.K."/>
        </authorList>
    </citation>
    <scope>NUCLEOTIDE SEQUENCE [LARGE SCALE GENOMIC DNA]</scope>
    <source>
        <strain evidence="3">Derp</strain>
    </source>
</reference>
<evidence type="ECO:0000256" key="1">
    <source>
        <dbReference type="SAM" id="MobiDB-lite"/>
    </source>
</evidence>
<keyword evidence="3" id="KW-0540">Nuclease</keyword>
<sequence>MNNHCEKSELKTKSKESLEQQEQQLVNSGHYLSIYFVTWNVASKEPRGSFADLFNFYHRLYDAYVIVLEEMPMKTYIYIDGWRSSMEQLFRQVGYVLLRKESAILTGVFLFVRRQDIYRYSSVQTYPVKLQSDRAFAFKGAVGLRFVYHRIRVAIIGAHLTPHDENYQKRIKDLRTIMSEVYFSNRTDTVHNQDITFLIGDLNFRLDPMNESKESYDEEKEFESIVQFIRENRNNKDPKRYESLLKYDQIRKAQQKGDLPLKDYEESSISFAPTFKFVIDSCDQYDRKRRPAWTDRILWRNLLKFQSRWQKTDHSKMSSIEPISMYYDSLPQYTTSDHKPVRQLIWIPIMEMKEIKKDLNRKRRDTRRLTLPTLFDQLPQPPSTVASYQRLRSDSVTTFLPATTTDEFPMDMISNELSSIDTEIEANENSLLWPNIDDPSIFQPTYRIEFFRIPDWNRTKKFYANFKIVTDDDDDDNHERRPVSIRNPSVRKFIDQWDWIGIFPEKFTSLDDFLTYSYPRFGNALPTEQATDALSMLNIDDDDNIRDFDDDSQQGDQQSSRSSNKEETSSIDSSSITTTTTSTDTTTDEVFSVHFDEQIPILAGRYLLIYMRKNGDVIGISEPFEIERDIDLSSDIS</sequence>
<accession>A0ABQ8J702</accession>
<comment type="caution">
    <text evidence="3">The sequence shown here is derived from an EMBL/GenBank/DDBJ whole genome shotgun (WGS) entry which is preliminary data.</text>
</comment>
<organism evidence="3 4">
    <name type="scientific">Dermatophagoides pteronyssinus</name>
    <name type="common">European house dust mite</name>
    <dbReference type="NCBI Taxonomy" id="6956"/>
    <lineage>
        <taxon>Eukaryota</taxon>
        <taxon>Metazoa</taxon>
        <taxon>Ecdysozoa</taxon>
        <taxon>Arthropoda</taxon>
        <taxon>Chelicerata</taxon>
        <taxon>Arachnida</taxon>
        <taxon>Acari</taxon>
        <taxon>Acariformes</taxon>
        <taxon>Sarcoptiformes</taxon>
        <taxon>Astigmata</taxon>
        <taxon>Psoroptidia</taxon>
        <taxon>Analgoidea</taxon>
        <taxon>Pyroglyphidae</taxon>
        <taxon>Dermatophagoidinae</taxon>
        <taxon>Dermatophagoides</taxon>
    </lineage>
</organism>
<dbReference type="InterPro" id="IPR000300">
    <property type="entry name" value="IPPc"/>
</dbReference>
<dbReference type="InterPro" id="IPR046985">
    <property type="entry name" value="IP5"/>
</dbReference>
<keyword evidence="4" id="KW-1185">Reference proteome</keyword>
<evidence type="ECO:0000313" key="4">
    <source>
        <dbReference type="Proteomes" id="UP000887458"/>
    </source>
</evidence>
<dbReference type="Pfam" id="PF22669">
    <property type="entry name" value="Exo_endo_phos2"/>
    <property type="match status" value="1"/>
</dbReference>
<evidence type="ECO:0000259" key="2">
    <source>
        <dbReference type="SMART" id="SM00128"/>
    </source>
</evidence>
<proteinExistence type="predicted"/>
<dbReference type="PANTHER" id="PTHR11200">
    <property type="entry name" value="INOSITOL 5-PHOSPHATASE"/>
    <property type="match status" value="1"/>
</dbReference>
<dbReference type="SUPFAM" id="SSF56219">
    <property type="entry name" value="DNase I-like"/>
    <property type="match status" value="1"/>
</dbReference>
<feature type="region of interest" description="Disordered" evidence="1">
    <location>
        <begin position="545"/>
        <end position="583"/>
    </location>
</feature>
<gene>
    <name evidence="3" type="primary">INPP5J</name>
    <name evidence="3" type="ORF">DERP_010738</name>
</gene>
<dbReference type="Proteomes" id="UP000887458">
    <property type="component" value="Unassembled WGS sequence"/>
</dbReference>